<dbReference type="AlphaFoldDB" id="A0A163WT30"/>
<dbReference type="Proteomes" id="UP000077342">
    <property type="component" value="Unassembled WGS sequence"/>
</dbReference>
<dbReference type="InterPro" id="IPR050471">
    <property type="entry name" value="AB_hydrolase"/>
</dbReference>
<reference evidence="3" key="1">
    <citation type="submission" date="2016-04" db="EMBL/GenBank/DDBJ databases">
        <authorList>
            <person name="Strapagiel D."/>
            <person name="Borowka P."/>
            <person name="Marciniak B."/>
            <person name="Bakula Z."/>
            <person name="Van Ingen J."/>
            <person name="Safianowska A."/>
            <person name="Dziadek J."/>
            <person name="Jagielski T."/>
        </authorList>
    </citation>
    <scope>NUCLEOTIDE SEQUENCE [LARGE SCALE GENOMIC DNA]</scope>
    <source>
        <strain evidence="3">1010001458</strain>
    </source>
</reference>
<dbReference type="SUPFAM" id="SSF53474">
    <property type="entry name" value="alpha/beta-Hydrolases"/>
    <property type="match status" value="1"/>
</dbReference>
<evidence type="ECO:0000259" key="1">
    <source>
        <dbReference type="Pfam" id="PF00561"/>
    </source>
</evidence>
<organism evidence="2 3">
    <name type="scientific">Mycobacterium ostraviense</name>
    <dbReference type="NCBI Taxonomy" id="2738409"/>
    <lineage>
        <taxon>Bacteria</taxon>
        <taxon>Bacillati</taxon>
        <taxon>Actinomycetota</taxon>
        <taxon>Actinomycetes</taxon>
        <taxon>Mycobacteriales</taxon>
        <taxon>Mycobacteriaceae</taxon>
        <taxon>Mycobacterium</taxon>
    </lineage>
</organism>
<proteinExistence type="predicted"/>
<dbReference type="GO" id="GO:0016787">
    <property type="term" value="F:hydrolase activity"/>
    <property type="evidence" value="ECO:0007669"/>
    <property type="project" value="UniProtKB-KW"/>
</dbReference>
<feature type="domain" description="AB hydrolase-1" evidence="1">
    <location>
        <begin position="49"/>
        <end position="172"/>
    </location>
</feature>
<name>A0A163WT30_9MYCO</name>
<sequence length="413" mass="44196">MTMNAKRRRVHEKLAKLPGVRPVRRPVSPESDDEFDLYYVRTGRKSAHPLVIIPGGPGVASMRLYQGLRRRAAAAGLDVIMIEHRGVGMSRHDASGADLPPEALTIDQVVDDVAAVLDDAHVDSAVVYGTSYGTYIAAGLGVRHPGRVKAMILDSPVLSRHDIALARDAIRGLLLKGDSPETAALAPKVRRLVDSGVMTASAAQAAAAIYGYGGAKLLGRQLDLLLDGRTMLWRGLCRVTTAVNRKVPYRYENDLVSRIAFRELDYAAEPDGLPLDPAVAMRETLKATAAFESEPYDLVAEMPKFGWPTVVVAGGRDLITPPAVAERVAALVPNAVPLELPTMAHSALDFREPAALAIAAAVCRGEHDRLTGQAPVLDAMPARAPVRLLWKVIDLAAAAEAAVLPARRQVSPA</sequence>
<gene>
    <name evidence="2" type="ORF">A4G28_06565</name>
</gene>
<evidence type="ECO:0000313" key="2">
    <source>
        <dbReference type="EMBL" id="KZS58655.1"/>
    </source>
</evidence>
<dbReference type="RefSeq" id="WP_075512676.1">
    <property type="nucleotide sequence ID" value="NZ_CP089224.1"/>
</dbReference>
<comment type="caution">
    <text evidence="2">The sequence shown here is derived from an EMBL/GenBank/DDBJ whole genome shotgun (WGS) entry which is preliminary data.</text>
</comment>
<dbReference type="InterPro" id="IPR029058">
    <property type="entry name" value="AB_hydrolase_fold"/>
</dbReference>
<accession>A0A163WT30</accession>
<evidence type="ECO:0000313" key="3">
    <source>
        <dbReference type="Proteomes" id="UP000077342"/>
    </source>
</evidence>
<keyword evidence="2" id="KW-0378">Hydrolase</keyword>
<dbReference type="EMBL" id="LWCI01000146">
    <property type="protein sequence ID" value="KZS58655.1"/>
    <property type="molecule type" value="Genomic_DNA"/>
</dbReference>
<protein>
    <submittedName>
        <fullName evidence="2">Alpha/beta hydrolase</fullName>
    </submittedName>
</protein>
<dbReference type="PANTHER" id="PTHR43433">
    <property type="entry name" value="HYDROLASE, ALPHA/BETA FOLD FAMILY PROTEIN"/>
    <property type="match status" value="1"/>
</dbReference>
<dbReference type="InterPro" id="IPR000073">
    <property type="entry name" value="AB_hydrolase_1"/>
</dbReference>
<dbReference type="PANTHER" id="PTHR43433:SF5">
    <property type="entry name" value="AB HYDROLASE-1 DOMAIN-CONTAINING PROTEIN"/>
    <property type="match status" value="1"/>
</dbReference>
<dbReference type="Gene3D" id="3.40.50.1820">
    <property type="entry name" value="alpha/beta hydrolase"/>
    <property type="match status" value="1"/>
</dbReference>
<dbReference type="Pfam" id="PF00561">
    <property type="entry name" value="Abhydrolase_1"/>
    <property type="match status" value="1"/>
</dbReference>
<keyword evidence="3" id="KW-1185">Reference proteome</keyword>